<sequence length="262" mass="28032">MADFPEGAPCWVDAMFPDLEAGKRFYGELLGWTFEAGSPEYGNYTQAFSDGKNVAGVSPTMPGMEGTPPAWTVYLASPDVSATAEKITVNGGQVMMGPMEVGEFGKMLIAQDPGGVVFGVWEAGTHKGFQKIGEPGSFAWVEFMVRETGGVDSFYPAVYPLQTRQIGEGKEFDYLVLEAGGKPVAGRYKMDETIPAEVPSHALVYFAVDDCDDAVDKVRKLGGQVRTAARTTPFGRMAVVGDQQGAVFAVIDPSTTEGEPPM</sequence>
<evidence type="ECO:0000313" key="3">
    <source>
        <dbReference type="Proteomes" id="UP000641932"/>
    </source>
</evidence>
<dbReference type="RefSeq" id="WP_189131555.1">
    <property type="nucleotide sequence ID" value="NZ_BMMS01000009.1"/>
</dbReference>
<evidence type="ECO:0000313" key="2">
    <source>
        <dbReference type="EMBL" id="GGO86745.1"/>
    </source>
</evidence>
<dbReference type="GO" id="GO:0016787">
    <property type="term" value="F:hydrolase activity"/>
    <property type="evidence" value="ECO:0007669"/>
    <property type="project" value="UniProtKB-KW"/>
</dbReference>
<dbReference type="Proteomes" id="UP000641932">
    <property type="component" value="Unassembled WGS sequence"/>
</dbReference>
<dbReference type="InterPro" id="IPR037523">
    <property type="entry name" value="VOC_core"/>
</dbReference>
<reference evidence="2" key="1">
    <citation type="journal article" date="2014" name="Int. J. Syst. Evol. Microbiol.">
        <title>Complete genome sequence of Corynebacterium casei LMG S-19264T (=DSM 44701T), isolated from a smear-ripened cheese.</title>
        <authorList>
            <consortium name="US DOE Joint Genome Institute (JGI-PGF)"/>
            <person name="Walter F."/>
            <person name="Albersmeier A."/>
            <person name="Kalinowski J."/>
            <person name="Ruckert C."/>
        </authorList>
    </citation>
    <scope>NUCLEOTIDE SEQUENCE</scope>
    <source>
        <strain evidence="2">CGMCC 4.7201</strain>
    </source>
</reference>
<organism evidence="2 3">
    <name type="scientific">Wenjunlia tyrosinilytica</name>
    <dbReference type="NCBI Taxonomy" id="1544741"/>
    <lineage>
        <taxon>Bacteria</taxon>
        <taxon>Bacillati</taxon>
        <taxon>Actinomycetota</taxon>
        <taxon>Actinomycetes</taxon>
        <taxon>Kitasatosporales</taxon>
        <taxon>Streptomycetaceae</taxon>
        <taxon>Wenjunlia</taxon>
    </lineage>
</organism>
<accession>A0A918DWI6</accession>
<protein>
    <submittedName>
        <fullName evidence="2">Hydrolase</fullName>
    </submittedName>
</protein>
<evidence type="ECO:0000259" key="1">
    <source>
        <dbReference type="PROSITE" id="PS51819"/>
    </source>
</evidence>
<dbReference type="PROSITE" id="PS51819">
    <property type="entry name" value="VOC"/>
    <property type="match status" value="1"/>
</dbReference>
<dbReference type="CDD" id="cd07247">
    <property type="entry name" value="SgaA_N_like"/>
    <property type="match status" value="1"/>
</dbReference>
<reference evidence="2" key="2">
    <citation type="submission" date="2020-09" db="EMBL/GenBank/DDBJ databases">
        <authorList>
            <person name="Sun Q."/>
            <person name="Zhou Y."/>
        </authorList>
    </citation>
    <scope>NUCLEOTIDE SEQUENCE</scope>
    <source>
        <strain evidence="2">CGMCC 4.7201</strain>
    </source>
</reference>
<comment type="caution">
    <text evidence="2">The sequence shown here is derived from an EMBL/GenBank/DDBJ whole genome shotgun (WGS) entry which is preliminary data.</text>
</comment>
<dbReference type="PANTHER" id="PTHR33993">
    <property type="entry name" value="GLYOXALASE-RELATED"/>
    <property type="match status" value="1"/>
</dbReference>
<gene>
    <name evidence="2" type="ORF">GCM10012280_23560</name>
</gene>
<dbReference type="InterPro" id="IPR052164">
    <property type="entry name" value="Anthracycline_SecMetBiosynth"/>
</dbReference>
<keyword evidence="2" id="KW-0378">Hydrolase</keyword>
<dbReference type="InterPro" id="IPR004360">
    <property type="entry name" value="Glyas_Fos-R_dOase_dom"/>
</dbReference>
<dbReference type="Pfam" id="PF00903">
    <property type="entry name" value="Glyoxalase"/>
    <property type="match status" value="2"/>
</dbReference>
<dbReference type="AlphaFoldDB" id="A0A918DWI6"/>
<dbReference type="EMBL" id="BMMS01000009">
    <property type="protein sequence ID" value="GGO86745.1"/>
    <property type="molecule type" value="Genomic_DNA"/>
</dbReference>
<feature type="domain" description="VOC" evidence="1">
    <location>
        <begin position="8"/>
        <end position="123"/>
    </location>
</feature>
<proteinExistence type="predicted"/>
<name>A0A918DWI6_9ACTN</name>
<dbReference type="PANTHER" id="PTHR33993:SF10">
    <property type="entry name" value="CONSERVED PROTEIN"/>
    <property type="match status" value="1"/>
</dbReference>
<dbReference type="Gene3D" id="3.10.180.10">
    <property type="entry name" value="2,3-Dihydroxybiphenyl 1,2-Dioxygenase, domain 1"/>
    <property type="match status" value="2"/>
</dbReference>
<dbReference type="SUPFAM" id="SSF54593">
    <property type="entry name" value="Glyoxalase/Bleomycin resistance protein/Dihydroxybiphenyl dioxygenase"/>
    <property type="match status" value="2"/>
</dbReference>
<dbReference type="InterPro" id="IPR029068">
    <property type="entry name" value="Glyas_Bleomycin-R_OHBP_Dase"/>
</dbReference>
<keyword evidence="3" id="KW-1185">Reference proteome</keyword>